<dbReference type="UniPathway" id="UPA00068">
    <property type="reaction ID" value="UER00114"/>
</dbReference>
<dbReference type="InterPro" id="IPR024083">
    <property type="entry name" value="Fumarase/histidase_N"/>
</dbReference>
<dbReference type="KEGG" id="mes:Meso_2366"/>
<gene>
    <name evidence="10" type="ordered locus">Meso_2366</name>
</gene>
<evidence type="ECO:0000256" key="1">
    <source>
        <dbReference type="ARBA" id="ARBA00000985"/>
    </source>
</evidence>
<dbReference type="GO" id="GO:0005829">
    <property type="term" value="C:cytosol"/>
    <property type="evidence" value="ECO:0007669"/>
    <property type="project" value="TreeGrafter"/>
</dbReference>
<evidence type="ECO:0000256" key="3">
    <source>
        <dbReference type="ARBA" id="ARBA00012338"/>
    </source>
</evidence>
<dbReference type="Pfam" id="PF14698">
    <property type="entry name" value="ASL_C2"/>
    <property type="match status" value="1"/>
</dbReference>
<dbReference type="Gene3D" id="1.20.200.10">
    <property type="entry name" value="Fumarase/aspartase (Central domain)"/>
    <property type="match status" value="1"/>
</dbReference>
<dbReference type="STRING" id="266779.Meso_2366"/>
<dbReference type="EC" id="4.3.2.1" evidence="3 6"/>
<dbReference type="EMBL" id="CP000390">
    <property type="protein sequence ID" value="ABG63752.1"/>
    <property type="molecule type" value="Genomic_DNA"/>
</dbReference>
<keyword evidence="4" id="KW-0055">Arginine biosynthesis</keyword>
<evidence type="ECO:0000256" key="4">
    <source>
        <dbReference type="ARBA" id="ARBA00022571"/>
    </source>
</evidence>
<evidence type="ECO:0000259" key="9">
    <source>
        <dbReference type="Pfam" id="PF14698"/>
    </source>
</evidence>
<dbReference type="PRINTS" id="PR00149">
    <property type="entry name" value="FUMRATELYASE"/>
</dbReference>
<dbReference type="InterPro" id="IPR009049">
    <property type="entry name" value="Argininosuccinate_lyase"/>
</dbReference>
<protein>
    <recommendedName>
        <fullName evidence="3 6">Argininosuccinate lyase</fullName>
        <ecNumber evidence="3 6">4.3.2.1</ecNumber>
    </recommendedName>
</protein>
<evidence type="ECO:0000259" key="8">
    <source>
        <dbReference type="Pfam" id="PF00206"/>
    </source>
</evidence>
<dbReference type="OrthoDB" id="9769623at2"/>
<dbReference type="InterPro" id="IPR022761">
    <property type="entry name" value="Fumarate_lyase_N"/>
</dbReference>
<accession>Q11FS3</accession>
<evidence type="ECO:0000256" key="2">
    <source>
        <dbReference type="ARBA" id="ARBA00004941"/>
    </source>
</evidence>
<name>Q11FS3_CHESB</name>
<dbReference type="Pfam" id="PF00206">
    <property type="entry name" value="Lyase_1"/>
    <property type="match status" value="1"/>
</dbReference>
<dbReference type="Gene3D" id="1.10.40.30">
    <property type="entry name" value="Fumarase/aspartase (C-terminal domain)"/>
    <property type="match status" value="1"/>
</dbReference>
<dbReference type="GO" id="GO:0042450">
    <property type="term" value="P:L-arginine biosynthetic process via ornithine"/>
    <property type="evidence" value="ECO:0007669"/>
    <property type="project" value="UniProtKB-UniRule"/>
</dbReference>
<dbReference type="Gene3D" id="1.10.275.10">
    <property type="entry name" value="Fumarase/aspartase (N-terminal domain)"/>
    <property type="match status" value="1"/>
</dbReference>
<feature type="compositionally biased region" description="Low complexity" evidence="7">
    <location>
        <begin position="1"/>
        <end position="14"/>
    </location>
</feature>
<dbReference type="SUPFAM" id="SSF48557">
    <property type="entry name" value="L-aspartase-like"/>
    <property type="match status" value="1"/>
</dbReference>
<evidence type="ECO:0000256" key="5">
    <source>
        <dbReference type="ARBA" id="ARBA00023239"/>
    </source>
</evidence>
<dbReference type="PANTHER" id="PTHR43814">
    <property type="entry name" value="ARGININOSUCCINATE LYASE"/>
    <property type="match status" value="1"/>
</dbReference>
<dbReference type="AlphaFoldDB" id="Q11FS3"/>
<dbReference type="PRINTS" id="PR00145">
    <property type="entry name" value="ARGSUCLYASE"/>
</dbReference>
<feature type="domain" description="Fumarate lyase N-terminal" evidence="8">
    <location>
        <begin position="107"/>
        <end position="309"/>
    </location>
</feature>
<dbReference type="GO" id="GO:0004056">
    <property type="term" value="F:argininosuccinate lyase activity"/>
    <property type="evidence" value="ECO:0007669"/>
    <property type="project" value="UniProtKB-UniRule"/>
</dbReference>
<keyword evidence="4" id="KW-0028">Amino-acid biosynthesis</keyword>
<comment type="catalytic activity">
    <reaction evidence="1">
        <text>2-(N(omega)-L-arginino)succinate = fumarate + L-arginine</text>
        <dbReference type="Rhea" id="RHEA:24020"/>
        <dbReference type="ChEBI" id="CHEBI:29806"/>
        <dbReference type="ChEBI" id="CHEBI:32682"/>
        <dbReference type="ChEBI" id="CHEBI:57472"/>
        <dbReference type="EC" id="4.3.2.1"/>
    </reaction>
</comment>
<evidence type="ECO:0000256" key="6">
    <source>
        <dbReference type="NCBIfam" id="TIGR00838"/>
    </source>
</evidence>
<dbReference type="InterPro" id="IPR000362">
    <property type="entry name" value="Fumarate_lyase_fam"/>
</dbReference>
<dbReference type="InterPro" id="IPR008948">
    <property type="entry name" value="L-Aspartase-like"/>
</dbReference>
<dbReference type="PANTHER" id="PTHR43814:SF1">
    <property type="entry name" value="ARGININOSUCCINATE LYASE"/>
    <property type="match status" value="1"/>
</dbReference>
<feature type="region of interest" description="Disordered" evidence="7">
    <location>
        <begin position="1"/>
        <end position="24"/>
    </location>
</feature>
<dbReference type="eggNOG" id="COG0165">
    <property type="taxonomic scope" value="Bacteria"/>
</dbReference>
<comment type="pathway">
    <text evidence="2">Amino-acid biosynthesis; L-arginine biosynthesis; L-arginine from L-ornithine and carbamoyl phosphate: step 3/3.</text>
</comment>
<feature type="domain" description="Argininosuccinate lyase C-terminal" evidence="9">
    <location>
        <begin position="375"/>
        <end position="448"/>
    </location>
</feature>
<evidence type="ECO:0000313" key="10">
    <source>
        <dbReference type="EMBL" id="ABG63752.1"/>
    </source>
</evidence>
<keyword evidence="5 10" id="KW-0456">Lyase</keyword>
<dbReference type="HOGENOM" id="CLU_027272_3_4_5"/>
<organism evidence="10">
    <name type="scientific">Chelativorans sp. (strain BNC1)</name>
    <dbReference type="NCBI Taxonomy" id="266779"/>
    <lineage>
        <taxon>Bacteria</taxon>
        <taxon>Pseudomonadati</taxon>
        <taxon>Pseudomonadota</taxon>
        <taxon>Alphaproteobacteria</taxon>
        <taxon>Hyphomicrobiales</taxon>
        <taxon>Phyllobacteriaceae</taxon>
        <taxon>Chelativorans</taxon>
    </lineage>
</organism>
<proteinExistence type="predicted"/>
<sequence>MLDASSAGGSAAPSEPLLTDARLGKKPADRLQRHYLQATLKREENKFDQIIAVDQAHAVMLTEQGIIPRATGTALLVQLSKLRREDVGIDVMRGSMLLQIEGHLASKTGNEAAGALSTGRSRIDQGATFRRLYERQAIIAVLTELIDLEAAVIAQAANHIDTIMPGYTHLQPSQPWVFGHYLLGVAERLDIDLVRLERAYAAVNLCPLGTVGGSGSTWPLDRHRVASLLGFDGIVENARLGRDIQYTGDIAAAASMLMATLNDLATDLQLWSMQEFGFVELDAGYCGTSSIFPQKKNPVALEGVRSAAAGAVQWVGNVLAVSRGVGSGDLALRGAAFLDTALQSTAQMCDLMTGVMETLIVHKDRMAERAGEGGTTASNLADTLVRELGLSYRAAHHAVGRFVRVCLERNLPLTGVRASEFHEMAGLADQPRLSDEQLAVALDPAGFVRRCRTPGGVAPEEVARLHAAAVERLGESRARLEARIAALNSAERKRAAAIAAILNAPEAATR</sequence>
<dbReference type="NCBIfam" id="TIGR00838">
    <property type="entry name" value="argH"/>
    <property type="match status" value="1"/>
</dbReference>
<dbReference type="InterPro" id="IPR029419">
    <property type="entry name" value="Arg_succ_lyase_C"/>
</dbReference>
<evidence type="ECO:0000256" key="7">
    <source>
        <dbReference type="SAM" id="MobiDB-lite"/>
    </source>
</evidence>
<reference evidence="10" key="1">
    <citation type="submission" date="2006-06" db="EMBL/GenBank/DDBJ databases">
        <title>Complete sequence of chromosome of Chelativorans sp. BNC1.</title>
        <authorList>
            <consortium name="US DOE Joint Genome Institute"/>
            <person name="Copeland A."/>
            <person name="Lucas S."/>
            <person name="Lapidus A."/>
            <person name="Barry K."/>
            <person name="Detter J.C."/>
            <person name="Glavina del Rio T."/>
            <person name="Hammon N."/>
            <person name="Israni S."/>
            <person name="Dalin E."/>
            <person name="Tice H."/>
            <person name="Pitluck S."/>
            <person name="Chertkov O."/>
            <person name="Brettin T."/>
            <person name="Bruce D."/>
            <person name="Han C."/>
            <person name="Tapia R."/>
            <person name="Gilna P."/>
            <person name="Schmutz J."/>
            <person name="Larimer F."/>
            <person name="Land M."/>
            <person name="Hauser L."/>
            <person name="Kyrpides N."/>
            <person name="Mikhailova N."/>
            <person name="Richardson P."/>
        </authorList>
    </citation>
    <scope>NUCLEOTIDE SEQUENCE</scope>
    <source>
        <strain evidence="10">BNC1</strain>
    </source>
</reference>
<dbReference type="CDD" id="cd01359">
    <property type="entry name" value="Argininosuccinate_lyase"/>
    <property type="match status" value="1"/>
</dbReference>